<evidence type="ECO:0000313" key="1">
    <source>
        <dbReference type="EMBL" id="KAF7135007.1"/>
    </source>
</evidence>
<keyword evidence="2" id="KW-1185">Reference proteome</keyword>
<organism evidence="1 2">
    <name type="scientific">Rhododendron simsii</name>
    <name type="common">Sims's rhododendron</name>
    <dbReference type="NCBI Taxonomy" id="118357"/>
    <lineage>
        <taxon>Eukaryota</taxon>
        <taxon>Viridiplantae</taxon>
        <taxon>Streptophyta</taxon>
        <taxon>Embryophyta</taxon>
        <taxon>Tracheophyta</taxon>
        <taxon>Spermatophyta</taxon>
        <taxon>Magnoliopsida</taxon>
        <taxon>eudicotyledons</taxon>
        <taxon>Gunneridae</taxon>
        <taxon>Pentapetalae</taxon>
        <taxon>asterids</taxon>
        <taxon>Ericales</taxon>
        <taxon>Ericaceae</taxon>
        <taxon>Ericoideae</taxon>
        <taxon>Rhodoreae</taxon>
        <taxon>Rhododendron</taxon>
    </lineage>
</organism>
<protein>
    <submittedName>
        <fullName evidence="1">Uncharacterized protein</fullName>
    </submittedName>
</protein>
<dbReference type="EMBL" id="WJXA01000008">
    <property type="protein sequence ID" value="KAF7135007.1"/>
    <property type="molecule type" value="Genomic_DNA"/>
</dbReference>
<comment type="caution">
    <text evidence="1">The sequence shown here is derived from an EMBL/GenBank/DDBJ whole genome shotgun (WGS) entry which is preliminary data.</text>
</comment>
<proteinExistence type="predicted"/>
<name>A0A834GP71_RHOSS</name>
<sequence length="145" mass="16259">MVDEKIEALTTEVDRLAKSLAILSAIVHDFQKSPPQASPPLTRWMKRAAQIETHPTKDNQIEMVVDALQQQHEKQLLIDTVDLNQESFKEKNSCGGYCKYHQVNGHSIKECGAFKNAIQDLIDQGKIDPTEFDHRAAATSMLVTS</sequence>
<evidence type="ECO:0000313" key="2">
    <source>
        <dbReference type="Proteomes" id="UP000626092"/>
    </source>
</evidence>
<gene>
    <name evidence="1" type="ORF">RHSIM_Rhsim08G0125900</name>
</gene>
<accession>A0A834GP71</accession>
<dbReference type="AlphaFoldDB" id="A0A834GP71"/>
<dbReference type="Proteomes" id="UP000626092">
    <property type="component" value="Unassembled WGS sequence"/>
</dbReference>
<reference evidence="1" key="1">
    <citation type="submission" date="2019-11" db="EMBL/GenBank/DDBJ databases">
        <authorList>
            <person name="Liu Y."/>
            <person name="Hou J."/>
            <person name="Li T.-Q."/>
            <person name="Guan C.-H."/>
            <person name="Wu X."/>
            <person name="Wu H.-Z."/>
            <person name="Ling F."/>
            <person name="Zhang R."/>
            <person name="Shi X.-G."/>
            <person name="Ren J.-P."/>
            <person name="Chen E.-F."/>
            <person name="Sun J.-M."/>
        </authorList>
    </citation>
    <scope>NUCLEOTIDE SEQUENCE</scope>
    <source>
        <strain evidence="1">Adult_tree_wgs_1</strain>
        <tissue evidence="1">Leaves</tissue>
    </source>
</reference>
<dbReference type="OrthoDB" id="10394347at2759"/>